<comment type="caution">
    <text evidence="1">The sequence shown here is derived from an EMBL/GenBank/DDBJ whole genome shotgun (WGS) entry which is preliminary data.</text>
</comment>
<accession>A0A176XC44</accession>
<evidence type="ECO:0000313" key="1">
    <source>
        <dbReference type="EMBL" id="OAE46839.1"/>
    </source>
</evidence>
<proteinExistence type="predicted"/>
<sequence length="101" mass="11233">MGQARDPEKWDDADTKQLIDLAVEGRDIREISKIMGRTRVSLAPKPVGFACTLRGARPAGDFDPTEQSARRCMPCQGWMAGTHSVQRICKESKLTYVYCSA</sequence>
<dbReference type="Proteomes" id="UP000077098">
    <property type="component" value="Unassembled WGS sequence"/>
</dbReference>
<dbReference type="EMBL" id="LXPS01000011">
    <property type="protein sequence ID" value="OAE46839.1"/>
    <property type="molecule type" value="Genomic_DNA"/>
</dbReference>
<gene>
    <name evidence="1" type="ORF">A7J57_12190</name>
</gene>
<dbReference type="AlphaFoldDB" id="A0A176XC44"/>
<reference evidence="1 2" key="1">
    <citation type="submission" date="2016-05" db="EMBL/GenBank/DDBJ databases">
        <authorList>
            <person name="Lavstsen T."/>
            <person name="Jespersen J.S."/>
        </authorList>
    </citation>
    <scope>NUCLEOTIDE SEQUENCE [LARGE SCALE GENOMIC DNA]</scope>
    <source>
        <strain evidence="1 2">KCJ1736</strain>
    </source>
</reference>
<name>A0A176XC44_AGRTU</name>
<organism evidence="1 2">
    <name type="scientific">Agrobacterium tumefaciens</name>
    <dbReference type="NCBI Taxonomy" id="358"/>
    <lineage>
        <taxon>Bacteria</taxon>
        <taxon>Pseudomonadati</taxon>
        <taxon>Pseudomonadota</taxon>
        <taxon>Alphaproteobacteria</taxon>
        <taxon>Hyphomicrobiales</taxon>
        <taxon>Rhizobiaceae</taxon>
        <taxon>Rhizobium/Agrobacterium group</taxon>
        <taxon>Agrobacterium</taxon>
        <taxon>Agrobacterium tumefaciens complex</taxon>
    </lineage>
</organism>
<protein>
    <submittedName>
        <fullName evidence="1">Uncharacterized protein</fullName>
    </submittedName>
</protein>
<evidence type="ECO:0000313" key="2">
    <source>
        <dbReference type="Proteomes" id="UP000077098"/>
    </source>
</evidence>